<accession>A0ABP9JST0</accession>
<evidence type="ECO:0000256" key="1">
    <source>
        <dbReference type="ARBA" id="ARBA00022450"/>
    </source>
</evidence>
<sequence length="78" mass="8362">MFVEYLTTLLSTVYKVPGVIDPDKSFTELEVDSLSLAELGAQLEDEFGIAVDEDELTGLTTVTELAGLLQSRGADIPA</sequence>
<proteinExistence type="predicted"/>
<dbReference type="InterPro" id="IPR020806">
    <property type="entry name" value="PKS_PP-bd"/>
</dbReference>
<dbReference type="InterPro" id="IPR036736">
    <property type="entry name" value="ACP-like_sf"/>
</dbReference>
<keyword evidence="5" id="KW-1185">Reference proteome</keyword>
<reference evidence="5" key="1">
    <citation type="journal article" date="2019" name="Int. J. Syst. Evol. Microbiol.">
        <title>The Global Catalogue of Microorganisms (GCM) 10K type strain sequencing project: providing services to taxonomists for standard genome sequencing and annotation.</title>
        <authorList>
            <consortium name="The Broad Institute Genomics Platform"/>
            <consortium name="The Broad Institute Genome Sequencing Center for Infectious Disease"/>
            <person name="Wu L."/>
            <person name="Ma J."/>
        </authorList>
    </citation>
    <scope>NUCLEOTIDE SEQUENCE [LARGE SCALE GENOMIC DNA]</scope>
    <source>
        <strain evidence="5">JCM 18410</strain>
    </source>
</reference>
<keyword evidence="1" id="KW-0596">Phosphopantetheine</keyword>
<comment type="caution">
    <text evidence="4">The sequence shown here is derived from an EMBL/GenBank/DDBJ whole genome shotgun (WGS) entry which is preliminary data.</text>
</comment>
<evidence type="ECO:0000313" key="5">
    <source>
        <dbReference type="Proteomes" id="UP001500124"/>
    </source>
</evidence>
<dbReference type="SUPFAM" id="SSF47336">
    <property type="entry name" value="ACP-like"/>
    <property type="match status" value="1"/>
</dbReference>
<dbReference type="Proteomes" id="UP001500124">
    <property type="component" value="Unassembled WGS sequence"/>
</dbReference>
<evidence type="ECO:0000256" key="2">
    <source>
        <dbReference type="ARBA" id="ARBA00022553"/>
    </source>
</evidence>
<dbReference type="EMBL" id="BAABKC010000001">
    <property type="protein sequence ID" value="GAA5041111.1"/>
    <property type="molecule type" value="Genomic_DNA"/>
</dbReference>
<dbReference type="Pfam" id="PF00550">
    <property type="entry name" value="PP-binding"/>
    <property type="match status" value="1"/>
</dbReference>
<evidence type="ECO:0000313" key="4">
    <source>
        <dbReference type="EMBL" id="GAA5041111.1"/>
    </source>
</evidence>
<dbReference type="RefSeq" id="WP_345666503.1">
    <property type="nucleotide sequence ID" value="NZ_BAABKC010000001.1"/>
</dbReference>
<gene>
    <name evidence="4" type="ORF">GCM10023336_00910</name>
</gene>
<dbReference type="Gene3D" id="1.10.1200.10">
    <property type="entry name" value="ACP-like"/>
    <property type="match status" value="1"/>
</dbReference>
<keyword evidence="2" id="KW-0597">Phosphoprotein</keyword>
<organism evidence="4 5">
    <name type="scientific">Streptomyces similanensis</name>
    <dbReference type="NCBI Taxonomy" id="1274988"/>
    <lineage>
        <taxon>Bacteria</taxon>
        <taxon>Bacillati</taxon>
        <taxon>Actinomycetota</taxon>
        <taxon>Actinomycetes</taxon>
        <taxon>Kitasatosporales</taxon>
        <taxon>Streptomycetaceae</taxon>
        <taxon>Streptomyces</taxon>
    </lineage>
</organism>
<protein>
    <recommendedName>
        <fullName evidence="3">Carrier domain-containing protein</fullName>
    </recommendedName>
</protein>
<feature type="domain" description="Carrier" evidence="3">
    <location>
        <begin position="1"/>
        <end position="73"/>
    </location>
</feature>
<dbReference type="InterPro" id="IPR009081">
    <property type="entry name" value="PP-bd_ACP"/>
</dbReference>
<name>A0ABP9JST0_9ACTN</name>
<dbReference type="SMART" id="SM00823">
    <property type="entry name" value="PKS_PP"/>
    <property type="match status" value="1"/>
</dbReference>
<dbReference type="PROSITE" id="PS50075">
    <property type="entry name" value="CARRIER"/>
    <property type="match status" value="1"/>
</dbReference>
<evidence type="ECO:0000259" key="3">
    <source>
        <dbReference type="PROSITE" id="PS50075"/>
    </source>
</evidence>